<dbReference type="EMBL" id="HF562928">
    <property type="protein sequence ID" value="CCQ19258.1"/>
    <property type="molecule type" value="Genomic_DNA"/>
</dbReference>
<reference evidence="1" key="1">
    <citation type="journal article" date="2013" name="PLoS ONE">
        <title>Adaptive selection on bracovirus genomes drives the specialization of cotesia parasitoid wasps.</title>
        <authorList>
            <person name="Jancek S."/>
            <person name="Bezier A."/>
            <person name="Gayral P."/>
            <person name="Paillusson C."/>
            <person name="Kaiser L."/>
            <person name="Dupas S."/>
            <person name="Le Ru B.P."/>
            <person name="Barbe V."/>
            <person name="Periquet G."/>
            <person name="Drezen J.-M."/>
            <person name="Herniou E.A."/>
        </authorList>
    </citation>
    <scope>NUCLEOTIDE SEQUENCE</scope>
    <source>
        <strain evidence="1">Kitale</strain>
    </source>
</reference>
<organism evidence="1">
    <name type="scientific">Cotesia sesamiae Kitale bracovirus</name>
    <dbReference type="NCBI Taxonomy" id="452648"/>
    <lineage>
        <taxon>Viruses</taxon>
        <taxon>Viruses incertae sedis</taxon>
        <taxon>Polydnaviriformidae</taxon>
        <taxon>Bracoviriform</taxon>
        <taxon>Cotesia sesamiae bracovirus</taxon>
    </lineage>
</organism>
<name>S0DHB0_9VIRU</name>
<evidence type="ECO:0000313" key="1">
    <source>
        <dbReference type="EMBL" id="CCQ19258.1"/>
    </source>
</evidence>
<gene>
    <name evidence="1" type="primary">bv1</name>
    <name evidence="1" type="ORF">CSKBV_33.3</name>
</gene>
<accession>S0DHB0</accession>
<sequence>MLYSKALVLFFVATIGTICTPGSSTRGLAFARPSFFDDLVRDISSPKLLDGIAGTIANVRSQIPTPIGYNWWITEKGYIWLEKKLNIPTHYAAKLDEIERLNKVSYNYVINAHNILGSVNIQHGNTIYPGSSGGKLTFGPTIVQKGNSYQIQADTEKASLNEVSINE</sequence>
<protein>
    <submittedName>
        <fullName evidence="1">Uncharacterized protein</fullName>
    </submittedName>
</protein>
<proteinExistence type="predicted"/>